<keyword evidence="2" id="KW-1185">Reference proteome</keyword>
<sequence length="86" mass="10161">MDLQAEIRWIQEELNNVTDVELIKAFKSLLKYRKRVSSEEGNDFSLSPAHMKLLEKAEKRHLSGISRSYTWDEVKNYVTDTDREDD</sequence>
<organism evidence="1 2">
    <name type="scientific">Sinomicrobium weinanense</name>
    <dbReference type="NCBI Taxonomy" id="2842200"/>
    <lineage>
        <taxon>Bacteria</taxon>
        <taxon>Pseudomonadati</taxon>
        <taxon>Bacteroidota</taxon>
        <taxon>Flavobacteriia</taxon>
        <taxon>Flavobacteriales</taxon>
        <taxon>Flavobacteriaceae</taxon>
        <taxon>Sinomicrobium</taxon>
    </lineage>
</organism>
<comment type="caution">
    <text evidence="1">The sequence shown here is derived from an EMBL/GenBank/DDBJ whole genome shotgun (WGS) entry which is preliminary data.</text>
</comment>
<accession>A0A926Q4C7</accession>
<proteinExistence type="predicted"/>
<evidence type="ECO:0000313" key="2">
    <source>
        <dbReference type="Proteomes" id="UP000653730"/>
    </source>
</evidence>
<reference evidence="1 2" key="1">
    <citation type="submission" date="2020-09" db="EMBL/GenBank/DDBJ databases">
        <title>Sinomicrobium weinanense sp. nov., a halophilic bacteria isolated from saline-alkali soil.</title>
        <authorList>
            <person name="Wu P."/>
            <person name="Ren H."/>
            <person name="Mei Y."/>
            <person name="Liang Y."/>
            <person name="Chen Z."/>
        </authorList>
    </citation>
    <scope>NUCLEOTIDE SEQUENCE [LARGE SCALE GENOMIC DNA]</scope>
    <source>
        <strain evidence="1 2">FJxs</strain>
    </source>
</reference>
<name>A0A926Q4C7_9FLAO</name>
<protein>
    <submittedName>
        <fullName evidence="1">Uncharacterized protein</fullName>
    </submittedName>
</protein>
<dbReference type="EMBL" id="JACVDC010000121">
    <property type="protein sequence ID" value="MBC9798473.1"/>
    <property type="molecule type" value="Genomic_DNA"/>
</dbReference>
<dbReference type="RefSeq" id="WP_187967590.1">
    <property type="nucleotide sequence ID" value="NZ_JACVDC010000121.1"/>
</dbReference>
<gene>
    <name evidence="1" type="ORF">IBL28_21075</name>
</gene>
<dbReference type="AlphaFoldDB" id="A0A926Q4C7"/>
<evidence type="ECO:0000313" key="1">
    <source>
        <dbReference type="EMBL" id="MBC9798473.1"/>
    </source>
</evidence>
<dbReference type="Proteomes" id="UP000653730">
    <property type="component" value="Unassembled WGS sequence"/>
</dbReference>